<evidence type="ECO:0000313" key="1">
    <source>
        <dbReference type="EMBL" id="EFZ33686.1"/>
    </source>
</evidence>
<gene>
    <name evidence="1" type="ORF">HMPREF0542_12203</name>
</gene>
<accession>E7FTH5</accession>
<protein>
    <submittedName>
        <fullName evidence="1">Uncharacterized protein</fullName>
    </submittedName>
</protein>
<comment type="caution">
    <text evidence="1">The sequence shown here is derived from an EMBL/GenBank/DDBJ whole genome shotgun (WGS) entry which is preliminary data.</text>
</comment>
<reference evidence="1 2" key="1">
    <citation type="submission" date="2011-01" db="EMBL/GenBank/DDBJ databases">
        <authorList>
            <person name="Muzny D."/>
            <person name="Qin X."/>
            <person name="Buhay C."/>
            <person name="Dugan-Rocha S."/>
            <person name="Ding Y."/>
            <person name="Chen G."/>
            <person name="Hawes A."/>
            <person name="Holder M."/>
            <person name="Jhangiani S."/>
            <person name="Johnson A."/>
            <person name="Khan Z."/>
            <person name="Li Z."/>
            <person name="Liu W."/>
            <person name="Liu X."/>
            <person name="Perez L."/>
            <person name="Shen H."/>
            <person name="Wang Q."/>
            <person name="Watt J."/>
            <person name="Xi L."/>
            <person name="Xin Y."/>
            <person name="Zhou J."/>
            <person name="Deng J."/>
            <person name="Jiang H."/>
            <person name="Liu Y."/>
            <person name="Qu J."/>
            <person name="Song X.-Z."/>
            <person name="Zhang L."/>
            <person name="Villasana D."/>
            <person name="Johnson A."/>
            <person name="Liu J."/>
            <person name="Liyanage D."/>
            <person name="Lorensuhewa L."/>
            <person name="Robinson T."/>
            <person name="Song A."/>
            <person name="Song B.-B."/>
            <person name="Dinh H."/>
            <person name="Thornton R."/>
            <person name="Coyle M."/>
            <person name="Francisco L."/>
            <person name="Jackson L."/>
            <person name="Javaid M."/>
            <person name="Korchina V."/>
            <person name="Kovar C."/>
            <person name="Mata R."/>
            <person name="Mathew T."/>
            <person name="Ngo R."/>
            <person name="Nguyen L."/>
            <person name="Nguyen N."/>
            <person name="Okwuonu G."/>
            <person name="Ongeri F."/>
            <person name="Pham C."/>
            <person name="Simmons D."/>
            <person name="Wilczek-Boney K."/>
            <person name="Hale W."/>
            <person name="Jakkamsetti A."/>
            <person name="Pham P."/>
            <person name="Ruth R."/>
            <person name="San Lucas F."/>
            <person name="Warren J."/>
            <person name="Zhang J."/>
            <person name="Zhao Z."/>
            <person name="Zhou C."/>
            <person name="Zhu D."/>
            <person name="Lee S."/>
            <person name="Bess C."/>
            <person name="Blankenburg K."/>
            <person name="Forbes L."/>
            <person name="Fu Q."/>
            <person name="Gubbala S."/>
            <person name="Hirani K."/>
            <person name="Jayaseelan J.C."/>
            <person name="Lara F."/>
            <person name="Munidasa M."/>
            <person name="Palculict T."/>
            <person name="Patil S."/>
            <person name="Pu L.-L."/>
            <person name="Saada N."/>
            <person name="Tang L."/>
            <person name="Weissenberger G."/>
            <person name="Zhu Y."/>
            <person name="Hemphill L."/>
            <person name="Shang Y."/>
            <person name="Youmans B."/>
            <person name="Ayvaz T."/>
            <person name="Ross M."/>
            <person name="Santibanez J."/>
            <person name="Aqrawi P."/>
            <person name="Gross S."/>
            <person name="Joshi V."/>
            <person name="Fowler G."/>
            <person name="Nazareth L."/>
            <person name="Reid J."/>
            <person name="Worley K."/>
            <person name="Petrosino J."/>
            <person name="Highlander S."/>
            <person name="Gibbs R."/>
        </authorList>
    </citation>
    <scope>NUCLEOTIDE SEQUENCE [LARGE SCALE GENOMIC DNA]</scope>
    <source>
        <strain evidence="1 2">ATCC 25644</strain>
    </source>
</reference>
<dbReference type="PATRIC" id="fig|525362.12.peg.969"/>
<evidence type="ECO:0000313" key="2">
    <source>
        <dbReference type="Proteomes" id="UP000004099"/>
    </source>
</evidence>
<name>E7FTH5_9LACO</name>
<proteinExistence type="predicted"/>
<dbReference type="HOGENOM" id="CLU_3235373_0_0_9"/>
<dbReference type="Proteomes" id="UP000004099">
    <property type="component" value="Unassembled WGS sequence"/>
</dbReference>
<sequence length="43" mass="4987">MIPYLQKNKLNLKKLLTIRQNVGIIVSVVKFLRDCFKKVVDIG</sequence>
<organism evidence="1 2">
    <name type="scientific">Ligilactobacillus ruminis ATCC 25644</name>
    <dbReference type="NCBI Taxonomy" id="525362"/>
    <lineage>
        <taxon>Bacteria</taxon>
        <taxon>Bacillati</taxon>
        <taxon>Bacillota</taxon>
        <taxon>Bacilli</taxon>
        <taxon>Lactobacillales</taxon>
        <taxon>Lactobacillaceae</taxon>
        <taxon>Ligilactobacillus</taxon>
    </lineage>
</organism>
<dbReference type="AlphaFoldDB" id="E7FTH5"/>
<dbReference type="EMBL" id="ACGS02000054">
    <property type="protein sequence ID" value="EFZ33686.1"/>
    <property type="molecule type" value="Genomic_DNA"/>
</dbReference>